<accession>A0A9D4TY43</accession>
<organism evidence="3 4">
    <name type="scientific">Chlorella vulgaris</name>
    <name type="common">Green alga</name>
    <dbReference type="NCBI Taxonomy" id="3077"/>
    <lineage>
        <taxon>Eukaryota</taxon>
        <taxon>Viridiplantae</taxon>
        <taxon>Chlorophyta</taxon>
        <taxon>core chlorophytes</taxon>
        <taxon>Trebouxiophyceae</taxon>
        <taxon>Chlorellales</taxon>
        <taxon>Chlorellaceae</taxon>
        <taxon>Chlorella clade</taxon>
        <taxon>Chlorella</taxon>
    </lineage>
</organism>
<feature type="chain" id="PRO_5039204003" description="UBA domain-containing protein" evidence="2">
    <location>
        <begin position="16"/>
        <end position="259"/>
    </location>
</feature>
<proteinExistence type="predicted"/>
<keyword evidence="2" id="KW-0732">Signal</keyword>
<feature type="compositionally biased region" description="Pro residues" evidence="1">
    <location>
        <begin position="76"/>
        <end position="92"/>
    </location>
</feature>
<protein>
    <recommendedName>
        <fullName evidence="5">UBA domain-containing protein</fullName>
    </recommendedName>
</protein>
<dbReference type="GO" id="GO:0043130">
    <property type="term" value="F:ubiquitin binding"/>
    <property type="evidence" value="ECO:0007669"/>
    <property type="project" value="InterPro"/>
</dbReference>
<keyword evidence="4" id="KW-1185">Reference proteome</keyword>
<feature type="compositionally biased region" description="Low complexity" evidence="1">
    <location>
        <begin position="120"/>
        <end position="131"/>
    </location>
</feature>
<dbReference type="PANTHER" id="PTHR15960:SF5">
    <property type="entry name" value="LD44032P"/>
    <property type="match status" value="1"/>
</dbReference>
<feature type="region of interest" description="Disordered" evidence="1">
    <location>
        <begin position="110"/>
        <end position="147"/>
    </location>
</feature>
<feature type="region of interest" description="Disordered" evidence="1">
    <location>
        <begin position="161"/>
        <end position="182"/>
    </location>
</feature>
<evidence type="ECO:0000313" key="4">
    <source>
        <dbReference type="Proteomes" id="UP001055712"/>
    </source>
</evidence>
<name>A0A9D4TY43_CHLVU</name>
<gene>
    <name evidence="3" type="ORF">D9Q98_000313</name>
</gene>
<dbReference type="PANTHER" id="PTHR15960">
    <property type="entry name" value="LD44032P"/>
    <property type="match status" value="1"/>
</dbReference>
<evidence type="ECO:0000256" key="1">
    <source>
        <dbReference type="SAM" id="MobiDB-lite"/>
    </source>
</evidence>
<reference evidence="3" key="1">
    <citation type="journal article" date="2019" name="Plant J.">
        <title>Chlorella vulgaris genome assembly and annotation reveals the molecular basis for metabolic acclimation to high light conditions.</title>
        <authorList>
            <person name="Cecchin M."/>
            <person name="Marcolungo L."/>
            <person name="Rossato M."/>
            <person name="Girolomoni L."/>
            <person name="Cosentino E."/>
            <person name="Cuine S."/>
            <person name="Li-Beisson Y."/>
            <person name="Delledonne M."/>
            <person name="Ballottari M."/>
        </authorList>
    </citation>
    <scope>NUCLEOTIDE SEQUENCE</scope>
    <source>
        <strain evidence="3">211/11P</strain>
    </source>
</reference>
<dbReference type="CDD" id="cd14270">
    <property type="entry name" value="UBA"/>
    <property type="match status" value="1"/>
</dbReference>
<dbReference type="OrthoDB" id="515119at2759"/>
<comment type="caution">
    <text evidence="3">The sequence shown here is derived from an EMBL/GenBank/DDBJ whole genome shotgun (WGS) entry which is preliminary data.</text>
</comment>
<evidence type="ECO:0000313" key="3">
    <source>
        <dbReference type="EMBL" id="KAI3437867.1"/>
    </source>
</evidence>
<feature type="signal peptide" evidence="2">
    <location>
        <begin position="1"/>
        <end position="15"/>
    </location>
</feature>
<dbReference type="EMBL" id="SIDB01000001">
    <property type="protein sequence ID" value="KAI3437867.1"/>
    <property type="molecule type" value="Genomic_DNA"/>
</dbReference>
<evidence type="ECO:0008006" key="5">
    <source>
        <dbReference type="Google" id="ProtNLM"/>
    </source>
</evidence>
<sequence>MLLACLKLCLPSVGGKVLVGGRLGGAVRSWGILGPTIRHRAMYPTIGAISNFDAAVNPLHAPYPTPGSSSNSVAQPPAPQPRPAANGPPSPAAPGFATLQVMIDPRFHLAPPVRAPSQPPGEGNPAANSGAAPPPPPGHPAPGSREPLDLSLERQLVQDLAPADGSMPRSRHSDTQGPEDPYDVLLGRYTGMGYSRDEVAMALTIAGPDHSNDADKIVDGCRKYRKLRSMGFRADHVAGALILHEGDLDAATNTCLDAT</sequence>
<evidence type="ECO:0000256" key="2">
    <source>
        <dbReference type="SAM" id="SignalP"/>
    </source>
</evidence>
<dbReference type="Proteomes" id="UP001055712">
    <property type="component" value="Unassembled WGS sequence"/>
</dbReference>
<dbReference type="GO" id="GO:0043162">
    <property type="term" value="P:ubiquitin-dependent protein catabolic process via the multivesicular body sorting pathway"/>
    <property type="evidence" value="ECO:0007669"/>
    <property type="project" value="InterPro"/>
</dbReference>
<reference evidence="3" key="2">
    <citation type="submission" date="2020-11" db="EMBL/GenBank/DDBJ databases">
        <authorList>
            <person name="Cecchin M."/>
            <person name="Marcolungo L."/>
            <person name="Rossato M."/>
            <person name="Girolomoni L."/>
            <person name="Cosentino E."/>
            <person name="Cuine S."/>
            <person name="Li-Beisson Y."/>
            <person name="Delledonne M."/>
            <person name="Ballottari M."/>
        </authorList>
    </citation>
    <scope>NUCLEOTIDE SEQUENCE</scope>
    <source>
        <strain evidence="3">211/11P</strain>
        <tissue evidence="3">Whole cell</tissue>
    </source>
</reference>
<dbReference type="GO" id="GO:0000813">
    <property type="term" value="C:ESCRT I complex"/>
    <property type="evidence" value="ECO:0007669"/>
    <property type="project" value="InterPro"/>
</dbReference>
<dbReference type="AlphaFoldDB" id="A0A9D4TY43"/>
<dbReference type="InterPro" id="IPR038870">
    <property type="entry name" value="UBAP1"/>
</dbReference>
<feature type="region of interest" description="Disordered" evidence="1">
    <location>
        <begin position="63"/>
        <end position="96"/>
    </location>
</feature>